<sequence>MEQWFQDAKLLTDRALEALYLAMGLKKPEEIKVKIRKQEAQELVLVVFNINPGDDTTDVENAINELDLFLVEWDSIVLDKDGNEDEAGTTVKDYFLKQYTEKRLDRVTPFWAPEFGEYLLDEQSTNYCSRQGAAPTTQDQMSVQTVTLCARSTRWKASEPQTLAEVAAVTEEGESIAKRQSHSLHLFLEAFHVALGNEDTPDHTCTVTHNPSFQVMVNLAPDALKVMLADKDHPSRMFGGNSVEKRGYLQAKEAAHNPESWTFFALAVHLTHENPDFSFTSTISKKRESWSASDASASRWLGATEFVDPGWLEELCFLSSFTCNGCISIILMI</sequence>
<dbReference type="OrthoDB" id="4259138at2759"/>
<name>A0A9P9G971_FUSSL</name>
<proteinExistence type="predicted"/>
<comment type="caution">
    <text evidence="1">The sequence shown here is derived from an EMBL/GenBank/DDBJ whole genome shotgun (WGS) entry which is preliminary data.</text>
</comment>
<dbReference type="Proteomes" id="UP000736672">
    <property type="component" value="Unassembled WGS sequence"/>
</dbReference>
<keyword evidence="2" id="KW-1185">Reference proteome</keyword>
<evidence type="ECO:0000313" key="2">
    <source>
        <dbReference type="Proteomes" id="UP000736672"/>
    </source>
</evidence>
<gene>
    <name evidence="1" type="ORF">B0J15DRAFT_471863</name>
</gene>
<evidence type="ECO:0000313" key="1">
    <source>
        <dbReference type="EMBL" id="KAH7234335.1"/>
    </source>
</evidence>
<reference evidence="1" key="1">
    <citation type="journal article" date="2021" name="Nat. Commun.">
        <title>Genetic determinants of endophytism in the Arabidopsis root mycobiome.</title>
        <authorList>
            <person name="Mesny F."/>
            <person name="Miyauchi S."/>
            <person name="Thiergart T."/>
            <person name="Pickel B."/>
            <person name="Atanasova L."/>
            <person name="Karlsson M."/>
            <person name="Huettel B."/>
            <person name="Barry K.W."/>
            <person name="Haridas S."/>
            <person name="Chen C."/>
            <person name="Bauer D."/>
            <person name="Andreopoulos W."/>
            <person name="Pangilinan J."/>
            <person name="LaButti K."/>
            <person name="Riley R."/>
            <person name="Lipzen A."/>
            <person name="Clum A."/>
            <person name="Drula E."/>
            <person name="Henrissat B."/>
            <person name="Kohler A."/>
            <person name="Grigoriev I.V."/>
            <person name="Martin F.M."/>
            <person name="Hacquard S."/>
        </authorList>
    </citation>
    <scope>NUCLEOTIDE SEQUENCE</scope>
    <source>
        <strain evidence="1">FSSC 5 MPI-SDFR-AT-0091</strain>
    </source>
</reference>
<dbReference type="EMBL" id="JAGTJS010000026">
    <property type="protein sequence ID" value="KAH7234335.1"/>
    <property type="molecule type" value="Genomic_DNA"/>
</dbReference>
<accession>A0A9P9G971</accession>
<protein>
    <submittedName>
        <fullName evidence="1">Uncharacterized protein</fullName>
    </submittedName>
</protein>
<organism evidence="1 2">
    <name type="scientific">Fusarium solani</name>
    <name type="common">Filamentous fungus</name>
    <dbReference type="NCBI Taxonomy" id="169388"/>
    <lineage>
        <taxon>Eukaryota</taxon>
        <taxon>Fungi</taxon>
        <taxon>Dikarya</taxon>
        <taxon>Ascomycota</taxon>
        <taxon>Pezizomycotina</taxon>
        <taxon>Sordariomycetes</taxon>
        <taxon>Hypocreomycetidae</taxon>
        <taxon>Hypocreales</taxon>
        <taxon>Nectriaceae</taxon>
        <taxon>Fusarium</taxon>
        <taxon>Fusarium solani species complex</taxon>
    </lineage>
</organism>
<dbReference type="AlphaFoldDB" id="A0A9P9G971"/>